<accession>S4P5B1</accession>
<dbReference type="InterPro" id="IPR036865">
    <property type="entry name" value="CRAL-TRIO_dom_sf"/>
</dbReference>
<proteinExistence type="predicted"/>
<dbReference type="InterPro" id="IPR036273">
    <property type="entry name" value="CRAL/TRIO_N_dom_sf"/>
</dbReference>
<dbReference type="InterPro" id="IPR011074">
    <property type="entry name" value="CRAL/TRIO_N_dom"/>
</dbReference>
<reference evidence="2" key="1">
    <citation type="journal article" date="2013" name="BMC Genomics">
        <title>Unscrambling butterfly oogenesis.</title>
        <authorList>
            <person name="Carter J.M."/>
            <person name="Baker S.C."/>
            <person name="Pink R."/>
            <person name="Carter D.R."/>
            <person name="Collins A."/>
            <person name="Tomlin J."/>
            <person name="Gibbs M."/>
            <person name="Breuker C.J."/>
        </authorList>
    </citation>
    <scope>NUCLEOTIDE SEQUENCE</scope>
    <source>
        <tissue evidence="2">Ovary</tissue>
    </source>
</reference>
<dbReference type="InterPro" id="IPR001251">
    <property type="entry name" value="CRAL-TRIO_dom"/>
</dbReference>
<dbReference type="GO" id="GO:0016020">
    <property type="term" value="C:membrane"/>
    <property type="evidence" value="ECO:0007669"/>
    <property type="project" value="TreeGrafter"/>
</dbReference>
<evidence type="ECO:0000259" key="1">
    <source>
        <dbReference type="PROSITE" id="PS50191"/>
    </source>
</evidence>
<dbReference type="SUPFAM" id="SSF52087">
    <property type="entry name" value="CRAL/TRIO domain"/>
    <property type="match status" value="1"/>
</dbReference>
<dbReference type="CDD" id="cd00170">
    <property type="entry name" value="SEC14"/>
    <property type="match status" value="1"/>
</dbReference>
<organism evidence="2">
    <name type="scientific">Pararge aegeria</name>
    <name type="common">speckled wood butterfly</name>
    <dbReference type="NCBI Taxonomy" id="116150"/>
    <lineage>
        <taxon>Eukaryota</taxon>
        <taxon>Metazoa</taxon>
        <taxon>Ecdysozoa</taxon>
        <taxon>Arthropoda</taxon>
        <taxon>Hexapoda</taxon>
        <taxon>Insecta</taxon>
        <taxon>Pterygota</taxon>
        <taxon>Neoptera</taxon>
        <taxon>Endopterygota</taxon>
        <taxon>Lepidoptera</taxon>
        <taxon>Glossata</taxon>
        <taxon>Ditrysia</taxon>
        <taxon>Papilionoidea</taxon>
        <taxon>Nymphalidae</taxon>
        <taxon>Satyrinae</taxon>
        <taxon>Satyrini</taxon>
        <taxon>Parargina</taxon>
        <taxon>Pararge</taxon>
    </lineage>
</organism>
<dbReference type="Gene3D" id="3.40.525.10">
    <property type="entry name" value="CRAL-TRIO lipid binding domain"/>
    <property type="match status" value="1"/>
</dbReference>
<dbReference type="Gene3D" id="1.10.8.20">
    <property type="entry name" value="N-terminal domain of phosphatidylinositol transfer protein sec14p"/>
    <property type="match status" value="1"/>
</dbReference>
<dbReference type="Gene3D" id="1.20.5.1200">
    <property type="entry name" value="Alpha-tocopherol transfer"/>
    <property type="match status" value="1"/>
</dbReference>
<dbReference type="SMART" id="SM01100">
    <property type="entry name" value="CRAL_TRIO_N"/>
    <property type="match status" value="1"/>
</dbReference>
<dbReference type="Pfam" id="PF00650">
    <property type="entry name" value="CRAL_TRIO"/>
    <property type="match status" value="1"/>
</dbReference>
<dbReference type="AlphaFoldDB" id="S4P5B1"/>
<dbReference type="PRINTS" id="PR00180">
    <property type="entry name" value="CRETINALDHBP"/>
</dbReference>
<evidence type="ECO:0000313" key="2">
    <source>
        <dbReference type="EMBL" id="JAA86911.1"/>
    </source>
</evidence>
<dbReference type="PROSITE" id="PS50191">
    <property type="entry name" value="CRAL_TRIO"/>
    <property type="match status" value="1"/>
</dbReference>
<dbReference type="GeneID" id="120636660"/>
<name>S4P5B1_9NEOP</name>
<reference evidence="2" key="2">
    <citation type="submission" date="2013-05" db="EMBL/GenBank/DDBJ databases">
        <authorList>
            <person name="Carter J.-M."/>
            <person name="Baker S.C."/>
            <person name="Pink R."/>
            <person name="Carter D.R.F."/>
            <person name="Collins A."/>
            <person name="Tomlin J."/>
            <person name="Gibbs M."/>
            <person name="Breuker C.J."/>
        </authorList>
    </citation>
    <scope>NUCLEOTIDE SEQUENCE</scope>
    <source>
        <tissue evidence="2">Ovary</tissue>
    </source>
</reference>
<dbReference type="GO" id="GO:1902936">
    <property type="term" value="F:phosphatidylinositol bisphosphate binding"/>
    <property type="evidence" value="ECO:0007669"/>
    <property type="project" value="TreeGrafter"/>
</dbReference>
<dbReference type="SUPFAM" id="SSF46938">
    <property type="entry name" value="CRAL/TRIO N-terminal domain"/>
    <property type="match status" value="1"/>
</dbReference>
<feature type="domain" description="CRAL-TRIO" evidence="1">
    <location>
        <begin position="107"/>
        <end position="266"/>
    </location>
</feature>
<dbReference type="EMBL" id="GAIX01005649">
    <property type="protein sequence ID" value="JAA86911.1"/>
    <property type="molecule type" value="Transcribed_RNA"/>
</dbReference>
<dbReference type="PANTHER" id="PTHR10174:SF208">
    <property type="entry name" value="CRAL-TRIO DOMAIN-CONTAINING PROTEIN DDB_G0278031"/>
    <property type="match status" value="1"/>
</dbReference>
<protein>
    <submittedName>
        <fullName evidence="2">Alpha-tocopherol transfer protein-like protein</fullName>
    </submittedName>
</protein>
<sequence>MSRRLTKRYLIPADEYKSPLSEETQAIAEAELRETESSRCQALDALRKWMEQNPKFLAVRMDSTYLLRYLRTKKFSVPMAQEAIERYILLRQSWGIAFNQLDYMLPVMTEIIDLGYIFVSPYKDKLGRRVVIYRPGVFDPYKYTNQDMCRVMAMCYETLMEDEETQVRGLVHYADGSGVSFPHLTLFTPKEAVRIVKNGERTIPLRHKEIYGVNVHPTIKFALDFGMGLISEKIRKRVKLYTSIEDVEIDKKLLPQEYGGVMPMKEMIQLWKAEMAAKRDILLLNDKISVRLEMYSEAAREGAISALRAGANTCAGADAVGDAMRGLTGNFRKLEVD</sequence>
<dbReference type="SMART" id="SM00516">
    <property type="entry name" value="SEC14"/>
    <property type="match status" value="1"/>
</dbReference>
<dbReference type="PANTHER" id="PTHR10174">
    <property type="entry name" value="ALPHA-TOCOPHEROL TRANSFER PROTEIN-RELATED"/>
    <property type="match status" value="1"/>
</dbReference>
<dbReference type="RefSeq" id="XP_039764156.1">
    <property type="nucleotide sequence ID" value="XM_039908222.1"/>
</dbReference>